<dbReference type="SUPFAM" id="SSF56112">
    <property type="entry name" value="Protein kinase-like (PK-like)"/>
    <property type="match status" value="1"/>
</dbReference>
<dbReference type="Gene3D" id="3.90.1200.10">
    <property type="match status" value="1"/>
</dbReference>
<evidence type="ECO:0000313" key="3">
    <source>
        <dbReference type="Proteomes" id="UP001320119"/>
    </source>
</evidence>
<organism evidence="2 3">
    <name type="scientific">Marinagarivorans cellulosilyticus</name>
    <dbReference type="NCBI Taxonomy" id="2721545"/>
    <lineage>
        <taxon>Bacteria</taxon>
        <taxon>Pseudomonadati</taxon>
        <taxon>Pseudomonadota</taxon>
        <taxon>Gammaproteobacteria</taxon>
        <taxon>Cellvibrionales</taxon>
        <taxon>Cellvibrionaceae</taxon>
        <taxon>Marinagarivorans</taxon>
    </lineage>
</organism>
<dbReference type="Proteomes" id="UP001320119">
    <property type="component" value="Chromosome"/>
</dbReference>
<dbReference type="EC" id="2.7.1.221" evidence="2"/>
<name>A0AAN1WKG8_9GAMM</name>
<evidence type="ECO:0000259" key="1">
    <source>
        <dbReference type="Pfam" id="PF01636"/>
    </source>
</evidence>
<dbReference type="InterPro" id="IPR002575">
    <property type="entry name" value="Aminoglycoside_PTrfase"/>
</dbReference>
<keyword evidence="2" id="KW-0808">Transferase</keyword>
<dbReference type="GO" id="GO:0016740">
    <property type="term" value="F:transferase activity"/>
    <property type="evidence" value="ECO:0007669"/>
    <property type="project" value="UniProtKB-KW"/>
</dbReference>
<dbReference type="Gene3D" id="3.30.200.20">
    <property type="entry name" value="Phosphorylase Kinase, domain 1"/>
    <property type="match status" value="1"/>
</dbReference>
<feature type="domain" description="Aminoglycoside phosphotransferase" evidence="1">
    <location>
        <begin position="25"/>
        <end position="250"/>
    </location>
</feature>
<accession>A0AAN1WKG8</accession>
<dbReference type="InterPro" id="IPR011009">
    <property type="entry name" value="Kinase-like_dom_sf"/>
</dbReference>
<dbReference type="Pfam" id="PF01636">
    <property type="entry name" value="APH"/>
    <property type="match status" value="1"/>
</dbReference>
<dbReference type="AlphaFoldDB" id="A0AAN1WKG8"/>
<keyword evidence="3" id="KW-1185">Reference proteome</keyword>
<reference evidence="2 3" key="1">
    <citation type="journal article" date="2022" name="IScience">
        <title>An ultrasensitive nanofiber-based assay for enzymatic hydrolysis and deep-sea microbial degradation of cellulose.</title>
        <authorList>
            <person name="Tsudome M."/>
            <person name="Tachioka M."/>
            <person name="Miyazaki M."/>
            <person name="Uchimura K."/>
            <person name="Tsuda M."/>
            <person name="Takaki Y."/>
            <person name="Deguchi S."/>
        </authorList>
    </citation>
    <scope>NUCLEOTIDE SEQUENCE [LARGE SCALE GENOMIC DNA]</scope>
    <source>
        <strain evidence="2 3">GE09</strain>
    </source>
</reference>
<gene>
    <name evidence="2" type="ORF">MARGE09_P3467</name>
</gene>
<protein>
    <submittedName>
        <fullName evidence="2">N-acetylmuramate 1-kinase</fullName>
        <ecNumber evidence="2">2.7.1.221</ecNumber>
    </submittedName>
</protein>
<dbReference type="EMBL" id="AP023086">
    <property type="protein sequence ID" value="BCD99266.1"/>
    <property type="molecule type" value="Genomic_DNA"/>
</dbReference>
<dbReference type="RefSeq" id="WP_236984363.1">
    <property type="nucleotide sequence ID" value="NZ_AP023086.1"/>
</dbReference>
<proteinExistence type="predicted"/>
<sequence length="345" mass="39108">MSIYESLAAWVSQQLVKRSMPNAALTPIVGDAGFREYFRLATVPPLLAVYGPPDVEKHQAFVQISEHWRQLGVPAPEVIAYDFAQGFLLIEDFGATSLSAMLEVQGAKPAWLDACYTSVLAQLHRLQCSPTPAWYPRYDSAALQAELDLFIPWFVEKLLGYVLSTDERGMLQELFDVLIARAQAQPQVIVHRDFHCRNIHVQSGDLNQLGFIDFQDAVVGPVTYDIVSLLKDCYQCWPASFVRSQALAYRKALPPLLQMSSESEFLQALDMMGLQRHLKVLGIFSRLHLRDGKAQYLQDLPLVLAYVLQVLEGYPEGKPVAQWFEQQLMPLIKQQPWYRSVEIQP</sequence>
<dbReference type="KEGG" id="marq:MARGE09_P3467"/>
<evidence type="ECO:0000313" key="2">
    <source>
        <dbReference type="EMBL" id="BCD99266.1"/>
    </source>
</evidence>